<evidence type="ECO:0000259" key="3">
    <source>
        <dbReference type="PROSITE" id="PS50222"/>
    </source>
</evidence>
<dbReference type="Gene3D" id="1.10.238.10">
    <property type="entry name" value="EF-hand"/>
    <property type="match status" value="2"/>
</dbReference>
<keyword evidence="2" id="KW-0175">Coiled coil</keyword>
<dbReference type="InterPro" id="IPR011992">
    <property type="entry name" value="EF-hand-dom_pair"/>
</dbReference>
<evidence type="ECO:0000313" key="4">
    <source>
        <dbReference type="EMBL" id="GMH65097.1"/>
    </source>
</evidence>
<feature type="domain" description="EF-hand" evidence="3">
    <location>
        <begin position="44"/>
        <end position="71"/>
    </location>
</feature>
<comment type="caution">
    <text evidence="4">The sequence shown here is derived from an EMBL/GenBank/DDBJ whole genome shotgun (WGS) entry which is preliminary data.</text>
</comment>
<proteinExistence type="predicted"/>
<dbReference type="SUPFAM" id="SSF47473">
    <property type="entry name" value="EF-hand"/>
    <property type="match status" value="1"/>
</dbReference>
<organism evidence="4 5">
    <name type="scientific">Triparma laevis f. longispina</name>
    <dbReference type="NCBI Taxonomy" id="1714387"/>
    <lineage>
        <taxon>Eukaryota</taxon>
        <taxon>Sar</taxon>
        <taxon>Stramenopiles</taxon>
        <taxon>Ochrophyta</taxon>
        <taxon>Bolidophyceae</taxon>
        <taxon>Parmales</taxon>
        <taxon>Triparmaceae</taxon>
        <taxon>Triparma</taxon>
    </lineage>
</organism>
<name>A0A9W7A3C2_9STRA</name>
<feature type="coiled-coil region" evidence="2">
    <location>
        <begin position="139"/>
        <end position="166"/>
    </location>
</feature>
<dbReference type="CDD" id="cd00051">
    <property type="entry name" value="EFh"/>
    <property type="match status" value="2"/>
</dbReference>
<dbReference type="PANTHER" id="PTHR23064">
    <property type="entry name" value="TROPONIN"/>
    <property type="match status" value="1"/>
</dbReference>
<keyword evidence="1" id="KW-0106">Calcium</keyword>
<dbReference type="InterPro" id="IPR002048">
    <property type="entry name" value="EF_hand_dom"/>
</dbReference>
<keyword evidence="5" id="KW-1185">Reference proteome</keyword>
<dbReference type="PROSITE" id="PS50222">
    <property type="entry name" value="EF_HAND_2"/>
    <property type="match status" value="3"/>
</dbReference>
<dbReference type="Pfam" id="PF13499">
    <property type="entry name" value="EF-hand_7"/>
    <property type="match status" value="2"/>
</dbReference>
<evidence type="ECO:0000313" key="5">
    <source>
        <dbReference type="Proteomes" id="UP001165122"/>
    </source>
</evidence>
<dbReference type="AlphaFoldDB" id="A0A9W7A3C2"/>
<feature type="domain" description="EF-hand" evidence="3">
    <location>
        <begin position="174"/>
        <end position="201"/>
    </location>
</feature>
<dbReference type="PROSITE" id="PS00018">
    <property type="entry name" value="EF_HAND_1"/>
    <property type="match status" value="3"/>
</dbReference>
<sequence>MPAVPLSLQTQAQLKAKYAASTEAGQTPEEINADLQANLPAIVLFNQIDEDSSGFVDKKELKKLLMSLPKKKPVEPEGGWGEAGPPKFVPFDELVDSLDTDKDSQITLEEWLANLDKLPGLKMAITGALDASTGKISGYVSLEQRLDDLLAEKAKIDAEITAIREKIGSAGITVFRQIDIDHDGTISQKELLRALKHLPRPKGVKGPKVSIEDLAATLDVNGDGAISEDEWLAQIHTLPALKASIEEAIDPATGKIIGYRSLEQQLWKLQKNVTDLEARIAGGEEGPALTEELEKRKKAAQKLVDKGIQPEAFEEEEAK</sequence>
<accession>A0A9W7A3C2</accession>
<protein>
    <recommendedName>
        <fullName evidence="3">EF-hand domain-containing protein</fullName>
    </recommendedName>
</protein>
<reference evidence="5" key="1">
    <citation type="journal article" date="2023" name="Commun. Biol.">
        <title>Genome analysis of Parmales, the sister group of diatoms, reveals the evolutionary specialization of diatoms from phago-mixotrophs to photoautotrophs.</title>
        <authorList>
            <person name="Ban H."/>
            <person name="Sato S."/>
            <person name="Yoshikawa S."/>
            <person name="Yamada K."/>
            <person name="Nakamura Y."/>
            <person name="Ichinomiya M."/>
            <person name="Sato N."/>
            <person name="Blanc-Mathieu R."/>
            <person name="Endo H."/>
            <person name="Kuwata A."/>
            <person name="Ogata H."/>
        </authorList>
    </citation>
    <scope>NUCLEOTIDE SEQUENCE [LARGE SCALE GENOMIC DNA]</scope>
    <source>
        <strain evidence="5">NIES 3700</strain>
    </source>
</reference>
<dbReference type="InterPro" id="IPR052591">
    <property type="entry name" value="CML21-like"/>
</dbReference>
<dbReference type="GO" id="GO:0005509">
    <property type="term" value="F:calcium ion binding"/>
    <property type="evidence" value="ECO:0007669"/>
    <property type="project" value="InterPro"/>
</dbReference>
<evidence type="ECO:0000256" key="1">
    <source>
        <dbReference type="ARBA" id="ARBA00022837"/>
    </source>
</evidence>
<evidence type="ECO:0000256" key="2">
    <source>
        <dbReference type="SAM" id="Coils"/>
    </source>
</evidence>
<dbReference type="EMBL" id="BRXW01000549">
    <property type="protein sequence ID" value="GMH65097.1"/>
    <property type="molecule type" value="Genomic_DNA"/>
</dbReference>
<dbReference type="OrthoDB" id="26525at2759"/>
<dbReference type="SMART" id="SM00054">
    <property type="entry name" value="EFh"/>
    <property type="match status" value="4"/>
</dbReference>
<feature type="domain" description="EF-hand" evidence="3">
    <location>
        <begin position="206"/>
        <end position="241"/>
    </location>
</feature>
<dbReference type="Proteomes" id="UP001165122">
    <property type="component" value="Unassembled WGS sequence"/>
</dbReference>
<gene>
    <name evidence="4" type="ORF">TrLO_g5208</name>
</gene>
<dbReference type="InterPro" id="IPR018247">
    <property type="entry name" value="EF_Hand_1_Ca_BS"/>
</dbReference>